<dbReference type="EMBL" id="BJWL01000006">
    <property type="protein sequence ID" value="GFY89748.1"/>
    <property type="molecule type" value="Genomic_DNA"/>
</dbReference>
<proteinExistence type="predicted"/>
<dbReference type="InterPro" id="IPR035979">
    <property type="entry name" value="RBD_domain_sf"/>
</dbReference>
<evidence type="ECO:0000256" key="1">
    <source>
        <dbReference type="SAM" id="MobiDB-lite"/>
    </source>
</evidence>
<comment type="caution">
    <text evidence="2">The sequence shown here is derived from an EMBL/GenBank/DDBJ whole genome shotgun (WGS) entry which is preliminary data.</text>
</comment>
<feature type="compositionally biased region" description="Gly residues" evidence="1">
    <location>
        <begin position="29"/>
        <end position="46"/>
    </location>
</feature>
<gene>
    <name evidence="2" type="ORF">Acr_06g0016880</name>
</gene>
<reference evidence="2 3" key="1">
    <citation type="submission" date="2019-07" db="EMBL/GenBank/DDBJ databases">
        <title>De Novo Assembly of kiwifruit Actinidia rufa.</title>
        <authorList>
            <person name="Sugita-Konishi S."/>
            <person name="Sato K."/>
            <person name="Mori E."/>
            <person name="Abe Y."/>
            <person name="Kisaki G."/>
            <person name="Hamano K."/>
            <person name="Suezawa K."/>
            <person name="Otani M."/>
            <person name="Fukuda T."/>
            <person name="Manabe T."/>
            <person name="Gomi K."/>
            <person name="Tabuchi M."/>
            <person name="Akimitsu K."/>
            <person name="Kataoka I."/>
        </authorList>
    </citation>
    <scope>NUCLEOTIDE SEQUENCE [LARGE SCALE GENOMIC DNA]</scope>
    <source>
        <strain evidence="3">cv. Fuchu</strain>
    </source>
</reference>
<dbReference type="Proteomes" id="UP000585474">
    <property type="component" value="Unassembled WGS sequence"/>
</dbReference>
<name>A0A7J0ETN3_9ERIC</name>
<sequence>MRDAAIEGMNGQDLDERNITVHGSRGEGRSGGGGYGAGGGGYGGGGGRDHRGGDLTVQLLLSQLFA</sequence>
<dbReference type="AlphaFoldDB" id="A0A7J0ETN3"/>
<evidence type="ECO:0000313" key="3">
    <source>
        <dbReference type="Proteomes" id="UP000585474"/>
    </source>
</evidence>
<protein>
    <submittedName>
        <fullName evidence="2">Cold, circadian rhythm, and rna binding 2</fullName>
    </submittedName>
</protein>
<accession>A0A7J0ETN3</accession>
<organism evidence="2 3">
    <name type="scientific">Actinidia rufa</name>
    <dbReference type="NCBI Taxonomy" id="165716"/>
    <lineage>
        <taxon>Eukaryota</taxon>
        <taxon>Viridiplantae</taxon>
        <taxon>Streptophyta</taxon>
        <taxon>Embryophyta</taxon>
        <taxon>Tracheophyta</taxon>
        <taxon>Spermatophyta</taxon>
        <taxon>Magnoliopsida</taxon>
        <taxon>eudicotyledons</taxon>
        <taxon>Gunneridae</taxon>
        <taxon>Pentapetalae</taxon>
        <taxon>asterids</taxon>
        <taxon>Ericales</taxon>
        <taxon>Actinidiaceae</taxon>
        <taxon>Actinidia</taxon>
    </lineage>
</organism>
<feature type="region of interest" description="Disordered" evidence="1">
    <location>
        <begin position="1"/>
        <end position="53"/>
    </location>
</feature>
<feature type="compositionally biased region" description="Basic and acidic residues" evidence="1">
    <location>
        <begin position="14"/>
        <end position="28"/>
    </location>
</feature>
<keyword evidence="3" id="KW-1185">Reference proteome</keyword>
<dbReference type="GO" id="GO:0003676">
    <property type="term" value="F:nucleic acid binding"/>
    <property type="evidence" value="ECO:0007669"/>
    <property type="project" value="InterPro"/>
</dbReference>
<dbReference type="SUPFAM" id="SSF54928">
    <property type="entry name" value="RNA-binding domain, RBD"/>
    <property type="match status" value="1"/>
</dbReference>
<evidence type="ECO:0000313" key="2">
    <source>
        <dbReference type="EMBL" id="GFY89748.1"/>
    </source>
</evidence>